<evidence type="ECO:0000256" key="5">
    <source>
        <dbReference type="ARBA" id="ARBA00023136"/>
    </source>
</evidence>
<dbReference type="InterPro" id="IPR004307">
    <property type="entry name" value="TspO_MBR"/>
</dbReference>
<feature type="transmembrane region" description="Helical" evidence="6">
    <location>
        <begin position="115"/>
        <end position="137"/>
    </location>
</feature>
<proteinExistence type="inferred from homology"/>
<dbReference type="Gene3D" id="1.20.1260.100">
    <property type="entry name" value="TspO/MBR protein"/>
    <property type="match status" value="2"/>
</dbReference>
<gene>
    <name evidence="7" type="ORF">NQ317_016150</name>
</gene>
<dbReference type="Proteomes" id="UP001162164">
    <property type="component" value="Unassembled WGS sequence"/>
</dbReference>
<dbReference type="EMBL" id="JAPWTJ010000496">
    <property type="protein sequence ID" value="KAJ8977880.1"/>
    <property type="molecule type" value="Genomic_DNA"/>
</dbReference>
<dbReference type="PANTHER" id="PTHR10057">
    <property type="entry name" value="PERIPHERAL-TYPE BENZODIAZEPINE RECEPTOR"/>
    <property type="match status" value="1"/>
</dbReference>
<keyword evidence="3 6" id="KW-0812">Transmembrane</keyword>
<organism evidence="7 8">
    <name type="scientific">Molorchus minor</name>
    <dbReference type="NCBI Taxonomy" id="1323400"/>
    <lineage>
        <taxon>Eukaryota</taxon>
        <taxon>Metazoa</taxon>
        <taxon>Ecdysozoa</taxon>
        <taxon>Arthropoda</taxon>
        <taxon>Hexapoda</taxon>
        <taxon>Insecta</taxon>
        <taxon>Pterygota</taxon>
        <taxon>Neoptera</taxon>
        <taxon>Endopterygota</taxon>
        <taxon>Coleoptera</taxon>
        <taxon>Polyphaga</taxon>
        <taxon>Cucujiformia</taxon>
        <taxon>Chrysomeloidea</taxon>
        <taxon>Cerambycidae</taxon>
        <taxon>Lamiinae</taxon>
        <taxon>Monochamini</taxon>
        <taxon>Molorchus</taxon>
    </lineage>
</organism>
<keyword evidence="5 6" id="KW-0472">Membrane</keyword>
<evidence type="ECO:0000256" key="1">
    <source>
        <dbReference type="ARBA" id="ARBA00004141"/>
    </source>
</evidence>
<evidence type="ECO:0000313" key="7">
    <source>
        <dbReference type="EMBL" id="KAJ8977880.1"/>
    </source>
</evidence>
<reference evidence="7" key="1">
    <citation type="journal article" date="2023" name="Insect Mol. Biol.">
        <title>Genome sequencing provides insights into the evolution of gene families encoding plant cell wall-degrading enzymes in longhorned beetles.</title>
        <authorList>
            <person name="Shin N.R."/>
            <person name="Okamura Y."/>
            <person name="Kirsch R."/>
            <person name="Pauchet Y."/>
        </authorList>
    </citation>
    <scope>NUCLEOTIDE SEQUENCE</scope>
    <source>
        <strain evidence="7">MMC_N1</strain>
    </source>
</reference>
<sequence length="140" mass="15949">MKPIQKIEILQALIAMLIPNVGPLLIIIAMNSVTINILDVIRTPLLTPPLWVFALLWCFFYCVIGYASNIVFKTKEIFGEWTGLSKAALAIIDLAFVDMTAMHLIYLFYKVKHLAGHLISPYIIWLCFVTLFNYAIIQMN</sequence>
<feature type="transmembrane region" description="Helical" evidence="6">
    <location>
        <begin position="50"/>
        <end position="72"/>
    </location>
</feature>
<dbReference type="InterPro" id="IPR038330">
    <property type="entry name" value="TspO/MBR-related_sf"/>
</dbReference>
<dbReference type="PANTHER" id="PTHR10057:SF0">
    <property type="entry name" value="TRANSLOCATOR PROTEIN"/>
    <property type="match status" value="1"/>
</dbReference>
<dbReference type="CDD" id="cd15904">
    <property type="entry name" value="TSPO_MBR"/>
    <property type="match status" value="1"/>
</dbReference>
<evidence type="ECO:0000256" key="4">
    <source>
        <dbReference type="ARBA" id="ARBA00022989"/>
    </source>
</evidence>
<comment type="caution">
    <text evidence="7">The sequence shown here is derived from an EMBL/GenBank/DDBJ whole genome shotgun (WGS) entry which is preliminary data.</text>
</comment>
<comment type="subcellular location">
    <subcellularLocation>
        <location evidence="1">Membrane</location>
        <topology evidence="1">Multi-pass membrane protein</topology>
    </subcellularLocation>
</comment>
<evidence type="ECO:0000256" key="6">
    <source>
        <dbReference type="SAM" id="Phobius"/>
    </source>
</evidence>
<keyword evidence="4 6" id="KW-1133">Transmembrane helix</keyword>
<protein>
    <submittedName>
        <fullName evidence="7">Uncharacterized protein</fullName>
    </submittedName>
</protein>
<evidence type="ECO:0000256" key="3">
    <source>
        <dbReference type="ARBA" id="ARBA00022692"/>
    </source>
</evidence>
<feature type="transmembrane region" description="Helical" evidence="6">
    <location>
        <begin position="84"/>
        <end position="109"/>
    </location>
</feature>
<accession>A0ABQ9JIK2</accession>
<feature type="transmembrane region" description="Helical" evidence="6">
    <location>
        <begin position="12"/>
        <end position="38"/>
    </location>
</feature>
<comment type="similarity">
    <text evidence="2">Belongs to the TspO/BZRP family.</text>
</comment>
<evidence type="ECO:0000256" key="2">
    <source>
        <dbReference type="ARBA" id="ARBA00007524"/>
    </source>
</evidence>
<keyword evidence="8" id="KW-1185">Reference proteome</keyword>
<dbReference type="Pfam" id="PF03073">
    <property type="entry name" value="TspO_MBR"/>
    <property type="match status" value="1"/>
</dbReference>
<name>A0ABQ9JIK2_9CUCU</name>
<evidence type="ECO:0000313" key="8">
    <source>
        <dbReference type="Proteomes" id="UP001162164"/>
    </source>
</evidence>